<dbReference type="InterPro" id="IPR006439">
    <property type="entry name" value="HAD-SF_hydro_IA"/>
</dbReference>
<sequence length="232" mass="24741">MSGHAPELVIFDCDGVLVDSEPISVAVLREVVTEAGGTISEEQIFSQMLGRSMASAIAILDEKYGFAFTERHSEALRARLYERFHAELKSVEGIEQALKQLPCSACVASSSSLERITLSLEIAGLLPFLAPHLYSAQMVKNGKPAPDLFLHAAQAMGVEPARCLVVEDSPAGVQAAKAAGMRVFGFTGGSHAAPARLEATLHQAAPDLIFSHMADLPALIEDKAPRRARAHA</sequence>
<dbReference type="EMBL" id="JAMXQS010000005">
    <property type="protein sequence ID" value="MCO6050409.1"/>
    <property type="molecule type" value="Genomic_DNA"/>
</dbReference>
<keyword evidence="4" id="KW-0460">Magnesium</keyword>
<dbReference type="SFLD" id="SFLDG01135">
    <property type="entry name" value="C1.5.6:_HAD__Beta-PGM__Phospha"/>
    <property type="match status" value="1"/>
</dbReference>
<dbReference type="InterPro" id="IPR023214">
    <property type="entry name" value="HAD_sf"/>
</dbReference>
<keyword evidence="3" id="KW-0479">Metal-binding</keyword>
<dbReference type="PANTHER" id="PTHR46193:SF10">
    <property type="entry name" value="6-PHOSPHOGLUCONATE PHOSPHATASE"/>
    <property type="match status" value="1"/>
</dbReference>
<comment type="similarity">
    <text evidence="2">Belongs to the HAD-like hydrolase superfamily. CbbY/CbbZ/Gph/YieH family.</text>
</comment>
<reference evidence="5 6" key="1">
    <citation type="submission" date="2022-06" db="EMBL/GenBank/DDBJ databases">
        <title>Mesorhizobium sp. strain RP14 Genome sequencing and assembly.</title>
        <authorList>
            <person name="Kim I."/>
        </authorList>
    </citation>
    <scope>NUCLEOTIDE SEQUENCE [LARGE SCALE GENOMIC DNA]</scope>
    <source>
        <strain evidence="6">RP14(2022)</strain>
    </source>
</reference>
<dbReference type="InterPro" id="IPR051600">
    <property type="entry name" value="Beta-PGM-like"/>
</dbReference>
<dbReference type="Gene3D" id="3.40.50.1000">
    <property type="entry name" value="HAD superfamily/HAD-like"/>
    <property type="match status" value="1"/>
</dbReference>
<evidence type="ECO:0000256" key="4">
    <source>
        <dbReference type="ARBA" id="ARBA00022842"/>
    </source>
</evidence>
<dbReference type="RefSeq" id="WP_252819006.1">
    <property type="nucleotide sequence ID" value="NZ_JAMXQS010000005.1"/>
</dbReference>
<evidence type="ECO:0000313" key="6">
    <source>
        <dbReference type="Proteomes" id="UP001205906"/>
    </source>
</evidence>
<evidence type="ECO:0000256" key="1">
    <source>
        <dbReference type="ARBA" id="ARBA00001946"/>
    </source>
</evidence>
<keyword evidence="5" id="KW-0378">Hydrolase</keyword>
<dbReference type="PANTHER" id="PTHR46193">
    <property type="entry name" value="6-PHOSPHOGLUCONATE PHOSPHATASE"/>
    <property type="match status" value="1"/>
</dbReference>
<name>A0ABT1C6G3_9HYPH</name>
<comment type="cofactor">
    <cofactor evidence="1">
        <name>Mg(2+)</name>
        <dbReference type="ChEBI" id="CHEBI:18420"/>
    </cofactor>
</comment>
<organism evidence="5 6">
    <name type="scientific">Mesorhizobium liriopis</name>
    <dbReference type="NCBI Taxonomy" id="2953882"/>
    <lineage>
        <taxon>Bacteria</taxon>
        <taxon>Pseudomonadati</taxon>
        <taxon>Pseudomonadota</taxon>
        <taxon>Alphaproteobacteria</taxon>
        <taxon>Hyphomicrobiales</taxon>
        <taxon>Phyllobacteriaceae</taxon>
        <taxon>Mesorhizobium</taxon>
    </lineage>
</organism>
<dbReference type="InterPro" id="IPR036412">
    <property type="entry name" value="HAD-like_sf"/>
</dbReference>
<keyword evidence="6" id="KW-1185">Reference proteome</keyword>
<dbReference type="SUPFAM" id="SSF56784">
    <property type="entry name" value="HAD-like"/>
    <property type="match status" value="1"/>
</dbReference>
<gene>
    <name evidence="5" type="ORF">NGM99_11510</name>
</gene>
<evidence type="ECO:0000256" key="2">
    <source>
        <dbReference type="ARBA" id="ARBA00006171"/>
    </source>
</evidence>
<dbReference type="Pfam" id="PF00702">
    <property type="entry name" value="Hydrolase"/>
    <property type="match status" value="1"/>
</dbReference>
<proteinExistence type="inferred from homology"/>
<dbReference type="InterPro" id="IPR023198">
    <property type="entry name" value="PGP-like_dom2"/>
</dbReference>
<protein>
    <submittedName>
        <fullName evidence="5">HAD family hydrolase</fullName>
    </submittedName>
</protein>
<dbReference type="Gene3D" id="1.10.150.240">
    <property type="entry name" value="Putative phosphatase, domain 2"/>
    <property type="match status" value="1"/>
</dbReference>
<evidence type="ECO:0000256" key="3">
    <source>
        <dbReference type="ARBA" id="ARBA00022723"/>
    </source>
</evidence>
<dbReference type="CDD" id="cd07526">
    <property type="entry name" value="HAD_BPGM_like"/>
    <property type="match status" value="1"/>
</dbReference>
<dbReference type="SFLD" id="SFLDS00003">
    <property type="entry name" value="Haloacid_Dehalogenase"/>
    <property type="match status" value="1"/>
</dbReference>
<accession>A0ABT1C6G3</accession>
<dbReference type="SFLD" id="SFLDG01129">
    <property type="entry name" value="C1.5:_HAD__Beta-PGM__Phosphata"/>
    <property type="match status" value="1"/>
</dbReference>
<evidence type="ECO:0000313" key="5">
    <source>
        <dbReference type="EMBL" id="MCO6050409.1"/>
    </source>
</evidence>
<dbReference type="NCBIfam" id="TIGR01509">
    <property type="entry name" value="HAD-SF-IA-v3"/>
    <property type="match status" value="1"/>
</dbReference>
<dbReference type="GO" id="GO:0016787">
    <property type="term" value="F:hydrolase activity"/>
    <property type="evidence" value="ECO:0007669"/>
    <property type="project" value="UniProtKB-KW"/>
</dbReference>
<dbReference type="Proteomes" id="UP001205906">
    <property type="component" value="Unassembled WGS sequence"/>
</dbReference>
<comment type="caution">
    <text evidence="5">The sequence shown here is derived from an EMBL/GenBank/DDBJ whole genome shotgun (WGS) entry which is preliminary data.</text>
</comment>